<comment type="caution">
    <text evidence="6">The sequence shown here is derived from an EMBL/GenBank/DDBJ whole genome shotgun (WGS) entry which is preliminary data.</text>
</comment>
<protein>
    <submittedName>
        <fullName evidence="6">Monosaccharide ABC transporter substrate-binding protein (CUT2 family)</fullName>
    </submittedName>
</protein>
<dbReference type="Pfam" id="PF13407">
    <property type="entry name" value="Peripla_BP_4"/>
    <property type="match status" value="1"/>
</dbReference>
<dbReference type="Gene3D" id="3.40.50.2300">
    <property type="match status" value="2"/>
</dbReference>
<dbReference type="GO" id="GO:0030313">
    <property type="term" value="C:cell envelope"/>
    <property type="evidence" value="ECO:0007669"/>
    <property type="project" value="UniProtKB-SubCell"/>
</dbReference>
<accession>A0A3N1D3F6</accession>
<comment type="subcellular location">
    <subcellularLocation>
        <location evidence="1">Cell envelope</location>
    </subcellularLocation>
</comment>
<evidence type="ECO:0000256" key="4">
    <source>
        <dbReference type="SAM" id="SignalP"/>
    </source>
</evidence>
<dbReference type="PANTHER" id="PTHR46847">
    <property type="entry name" value="D-ALLOSE-BINDING PERIPLASMIC PROTEIN-RELATED"/>
    <property type="match status" value="1"/>
</dbReference>
<gene>
    <name evidence="6" type="ORF">EDD29_5709</name>
</gene>
<dbReference type="AlphaFoldDB" id="A0A3N1D3F6"/>
<evidence type="ECO:0000259" key="5">
    <source>
        <dbReference type="Pfam" id="PF13407"/>
    </source>
</evidence>
<keyword evidence="7" id="KW-1185">Reference proteome</keyword>
<dbReference type="SUPFAM" id="SSF53822">
    <property type="entry name" value="Periplasmic binding protein-like I"/>
    <property type="match status" value="1"/>
</dbReference>
<dbReference type="OrthoDB" id="3789223at2"/>
<sequence length="387" mass="39198">MKSLSHRTAMAFVAIVLPAALLAGCSNSGDDASTLPSGNVAAGDPTAQAAAAYEGLVGQPPTDAVKPSADGLAWVVSCGQTVPTCSTPANAAVTAAQALGWEGKLCDGKLNPQGWSACIRQGISAKASGIVFIGQDCGAVQAALTEAAQAKIPVIGAGGNDCDVTGGTKQFASTVQNLPDLTSQQWWEKIGALQADWIIGATGGKAQVLSLQFTDSLWGSWIQDGFAAELATCPGCEVLDVLEVGNADVAAGELTQKFSTALLKQPTANAVNVPIDGWFLAGLGQAVQSSGRSEDLSVIGAIGDVGNFDLIGKGGGEDASVAFNSSWTGWAGIDTLLRVQAGQDVLPAGIGLQVVDADHNLPAAGQPFVYTPAIDFTAAYKKAWGLA</sequence>
<reference evidence="6 7" key="1">
    <citation type="submission" date="2018-11" db="EMBL/GenBank/DDBJ databases">
        <title>Sequencing the genomes of 1000 actinobacteria strains.</title>
        <authorList>
            <person name="Klenk H.-P."/>
        </authorList>
    </citation>
    <scope>NUCLEOTIDE SEQUENCE [LARGE SCALE GENOMIC DNA]</scope>
    <source>
        <strain evidence="6 7">DSM 44254</strain>
    </source>
</reference>
<dbReference type="InterPro" id="IPR028082">
    <property type="entry name" value="Peripla_BP_I"/>
</dbReference>
<evidence type="ECO:0000256" key="3">
    <source>
        <dbReference type="ARBA" id="ARBA00022729"/>
    </source>
</evidence>
<feature type="signal peptide" evidence="4">
    <location>
        <begin position="1"/>
        <end position="28"/>
    </location>
</feature>
<dbReference type="InterPro" id="IPR025997">
    <property type="entry name" value="SBP_2_dom"/>
</dbReference>
<keyword evidence="3 4" id="KW-0732">Signal</keyword>
<evidence type="ECO:0000256" key="1">
    <source>
        <dbReference type="ARBA" id="ARBA00004196"/>
    </source>
</evidence>
<dbReference type="GO" id="GO:0030246">
    <property type="term" value="F:carbohydrate binding"/>
    <property type="evidence" value="ECO:0007669"/>
    <property type="project" value="UniProtKB-ARBA"/>
</dbReference>
<evidence type="ECO:0000256" key="2">
    <source>
        <dbReference type="ARBA" id="ARBA00007639"/>
    </source>
</evidence>
<feature type="domain" description="Periplasmic binding protein" evidence="5">
    <location>
        <begin position="88"/>
        <end position="343"/>
    </location>
</feature>
<proteinExistence type="inferred from homology"/>
<evidence type="ECO:0000313" key="6">
    <source>
        <dbReference type="EMBL" id="ROO88055.1"/>
    </source>
</evidence>
<name>A0A3N1D3F6_9ACTN</name>
<comment type="similarity">
    <text evidence="2">Belongs to the bacterial solute-binding protein 2 family.</text>
</comment>
<dbReference type="Proteomes" id="UP000272400">
    <property type="component" value="Unassembled WGS sequence"/>
</dbReference>
<feature type="chain" id="PRO_5038533699" evidence="4">
    <location>
        <begin position="29"/>
        <end position="387"/>
    </location>
</feature>
<dbReference type="EMBL" id="RJKE01000001">
    <property type="protein sequence ID" value="ROO88055.1"/>
    <property type="molecule type" value="Genomic_DNA"/>
</dbReference>
<dbReference type="PROSITE" id="PS51257">
    <property type="entry name" value="PROKAR_LIPOPROTEIN"/>
    <property type="match status" value="1"/>
</dbReference>
<organism evidence="6 7">
    <name type="scientific">Actinocorallia herbida</name>
    <dbReference type="NCBI Taxonomy" id="58109"/>
    <lineage>
        <taxon>Bacteria</taxon>
        <taxon>Bacillati</taxon>
        <taxon>Actinomycetota</taxon>
        <taxon>Actinomycetes</taxon>
        <taxon>Streptosporangiales</taxon>
        <taxon>Thermomonosporaceae</taxon>
        <taxon>Actinocorallia</taxon>
    </lineage>
</organism>
<dbReference type="PANTHER" id="PTHR46847:SF1">
    <property type="entry name" value="D-ALLOSE-BINDING PERIPLASMIC PROTEIN-RELATED"/>
    <property type="match status" value="1"/>
</dbReference>
<evidence type="ECO:0000313" key="7">
    <source>
        <dbReference type="Proteomes" id="UP000272400"/>
    </source>
</evidence>